<dbReference type="AlphaFoldDB" id="A0A3B1BK54"/>
<gene>
    <name evidence="2" type="ORF">MNBD_NITROSPINAE03-1377</name>
</gene>
<dbReference type="GO" id="GO:0005829">
    <property type="term" value="C:cytosol"/>
    <property type="evidence" value="ECO:0007669"/>
    <property type="project" value="TreeGrafter"/>
</dbReference>
<evidence type="ECO:0000313" key="2">
    <source>
        <dbReference type="EMBL" id="VAX18676.1"/>
    </source>
</evidence>
<dbReference type="CDD" id="cd04647">
    <property type="entry name" value="LbH_MAT_like"/>
    <property type="match status" value="1"/>
</dbReference>
<organism evidence="2">
    <name type="scientific">hydrothermal vent metagenome</name>
    <dbReference type="NCBI Taxonomy" id="652676"/>
    <lineage>
        <taxon>unclassified sequences</taxon>
        <taxon>metagenomes</taxon>
        <taxon>ecological metagenomes</taxon>
    </lineage>
</organism>
<dbReference type="SUPFAM" id="SSF51161">
    <property type="entry name" value="Trimeric LpxA-like enzymes"/>
    <property type="match status" value="2"/>
</dbReference>
<dbReference type="InterPro" id="IPR011004">
    <property type="entry name" value="Trimer_LpxA-like_sf"/>
</dbReference>
<dbReference type="PROSITE" id="PS00101">
    <property type="entry name" value="HEXAPEP_TRANSFERASES"/>
    <property type="match status" value="1"/>
</dbReference>
<keyword evidence="1" id="KW-0808">Transferase</keyword>
<dbReference type="Pfam" id="PF14602">
    <property type="entry name" value="Hexapep_2"/>
    <property type="match status" value="1"/>
</dbReference>
<evidence type="ECO:0008006" key="3">
    <source>
        <dbReference type="Google" id="ProtNLM"/>
    </source>
</evidence>
<sequence length="260" mass="28215">MEYVKGTSKVSEKDSRIDIQIQRESDKQGKSRLKKYQDMVVGNRSLWFLFKFEIIALLFSRAPGALGMFLRGIFYPMILGKVGRGVVFGADVWFRHPSKISIGDGAIIDDGALIDAKGTDNKGVYIGDKCYIGRGTALSCKDGDIYLEDYVNLSTWCNISSNSKIRIGEKTLLGPYVAVFATSHNFDDLNAPILEQGWTGKGVAIGKNCWLGARVSVLDGVTIGQDSVVGAGAVVTEDLPSAVIAVGSPARVVKQRKKTL</sequence>
<dbReference type="InterPro" id="IPR018357">
    <property type="entry name" value="Hexapep_transf_CS"/>
</dbReference>
<proteinExistence type="predicted"/>
<dbReference type="Gene3D" id="2.160.10.10">
    <property type="entry name" value="Hexapeptide repeat proteins"/>
    <property type="match status" value="2"/>
</dbReference>
<dbReference type="InterPro" id="IPR001451">
    <property type="entry name" value="Hexapep"/>
</dbReference>
<dbReference type="InterPro" id="IPR051159">
    <property type="entry name" value="Hexapeptide_acetyltransf"/>
</dbReference>
<dbReference type="EMBL" id="UOGB01000120">
    <property type="protein sequence ID" value="VAX18676.1"/>
    <property type="molecule type" value="Genomic_DNA"/>
</dbReference>
<accession>A0A3B1BK54</accession>
<dbReference type="PANTHER" id="PTHR23416">
    <property type="entry name" value="SIALIC ACID SYNTHASE-RELATED"/>
    <property type="match status" value="1"/>
</dbReference>
<dbReference type="GO" id="GO:0008374">
    <property type="term" value="F:O-acyltransferase activity"/>
    <property type="evidence" value="ECO:0007669"/>
    <property type="project" value="TreeGrafter"/>
</dbReference>
<reference evidence="2" key="1">
    <citation type="submission" date="2018-06" db="EMBL/GenBank/DDBJ databases">
        <authorList>
            <person name="Zhirakovskaya E."/>
        </authorList>
    </citation>
    <scope>NUCLEOTIDE SEQUENCE</scope>
</reference>
<protein>
    <recommendedName>
        <fullName evidence="3">Acyltransferase</fullName>
    </recommendedName>
</protein>
<name>A0A3B1BK54_9ZZZZ</name>
<evidence type="ECO:0000256" key="1">
    <source>
        <dbReference type="ARBA" id="ARBA00022679"/>
    </source>
</evidence>